<keyword evidence="2" id="KW-1185">Reference proteome</keyword>
<organism evidence="1 2">
    <name type="scientific">Nocardioides malaquae</name>
    <dbReference type="NCBI Taxonomy" id="2773426"/>
    <lineage>
        <taxon>Bacteria</taxon>
        <taxon>Bacillati</taxon>
        <taxon>Actinomycetota</taxon>
        <taxon>Actinomycetes</taxon>
        <taxon>Propionibacteriales</taxon>
        <taxon>Nocardioidaceae</taxon>
        <taxon>Nocardioides</taxon>
    </lineage>
</organism>
<name>A0ABR9RW09_9ACTN</name>
<gene>
    <name evidence="1" type="ORF">IEQ44_11555</name>
</gene>
<dbReference type="EMBL" id="JADCSA010000011">
    <property type="protein sequence ID" value="MBE7325290.1"/>
    <property type="molecule type" value="Genomic_DNA"/>
</dbReference>
<dbReference type="Proteomes" id="UP000756387">
    <property type="component" value="Unassembled WGS sequence"/>
</dbReference>
<sequence length="391" mass="42628">MNITLTLLDPTRGAFELVPDTDPTTGKTVCTARPSRHERALTQAVLAGYGVDPSLSGSGRSEAKDWRYIKARIAAYGTTMLVVRHADLLTPAMRQKLLLLAREHDVHLALTCDDSTGADLGAWVLDNGGECHEESSWLTSLFSGAAAGPPVEHEEFPRHLPDGDFYVFRARCRELLDPHYFAVVDDLYRSVAVDVDANPFETKHDAADWIRARHDSHPYPAQVKTIVRAAQAAMFRHGFLLKCDLDTVLTAASDATHRRLNDSELKRLRAYRMTARPAVWALRDSGLSVTEMSGLTLDSDLSGLNLPETAATLVQAHLAYRRLEGASPTEAVFTEAERGMSNAIREAAVELGLPVPPASERRGATIASNWHASAGIDLIPLQPRNLPGGAA</sequence>
<dbReference type="RefSeq" id="WP_193638624.1">
    <property type="nucleotide sequence ID" value="NZ_JADCSA010000011.1"/>
</dbReference>
<reference evidence="1 2" key="1">
    <citation type="submission" date="2020-10" db="EMBL/GenBank/DDBJ databases">
        <title>Nocardioides sp. isolated from sludge.</title>
        <authorList>
            <person name="Zhang X."/>
        </authorList>
    </citation>
    <scope>NUCLEOTIDE SEQUENCE [LARGE SCALE GENOMIC DNA]</scope>
    <source>
        <strain evidence="1 2">Y6</strain>
    </source>
</reference>
<evidence type="ECO:0000313" key="1">
    <source>
        <dbReference type="EMBL" id="MBE7325290.1"/>
    </source>
</evidence>
<accession>A0ABR9RW09</accession>
<evidence type="ECO:0000313" key="2">
    <source>
        <dbReference type="Proteomes" id="UP000756387"/>
    </source>
</evidence>
<protein>
    <submittedName>
        <fullName evidence="1">Uncharacterized protein</fullName>
    </submittedName>
</protein>
<proteinExistence type="predicted"/>
<comment type="caution">
    <text evidence="1">The sequence shown here is derived from an EMBL/GenBank/DDBJ whole genome shotgun (WGS) entry which is preliminary data.</text>
</comment>